<feature type="transmembrane region" description="Helical" evidence="6">
    <location>
        <begin position="286"/>
        <end position="313"/>
    </location>
</feature>
<keyword evidence="2" id="KW-1003">Cell membrane</keyword>
<dbReference type="NCBIfam" id="TIGR00360">
    <property type="entry name" value="ComEC_N-term"/>
    <property type="match status" value="1"/>
</dbReference>
<proteinExistence type="predicted"/>
<evidence type="ECO:0000313" key="9">
    <source>
        <dbReference type="Proteomes" id="UP000035268"/>
    </source>
</evidence>
<dbReference type="OrthoDB" id="9761531at2"/>
<feature type="transmembrane region" description="Helical" evidence="6">
    <location>
        <begin position="158"/>
        <end position="180"/>
    </location>
</feature>
<keyword evidence="4 6" id="KW-1133">Transmembrane helix</keyword>
<keyword evidence="9" id="KW-1185">Reference proteome</keyword>
<name>A0A0G3ED55_9BACT</name>
<evidence type="ECO:0000256" key="1">
    <source>
        <dbReference type="ARBA" id="ARBA00004651"/>
    </source>
</evidence>
<dbReference type="Proteomes" id="UP000035268">
    <property type="component" value="Chromosome"/>
</dbReference>
<comment type="subcellular location">
    <subcellularLocation>
        <location evidence="1">Cell membrane</location>
        <topology evidence="1">Multi-pass membrane protein</topology>
    </subcellularLocation>
</comment>
<evidence type="ECO:0000256" key="6">
    <source>
        <dbReference type="SAM" id="Phobius"/>
    </source>
</evidence>
<accession>A0A0G3ED55</accession>
<keyword evidence="3 6" id="KW-0812">Transmembrane</keyword>
<feature type="transmembrane region" description="Helical" evidence="6">
    <location>
        <begin position="186"/>
        <end position="204"/>
    </location>
</feature>
<feature type="transmembrane region" description="Helical" evidence="6">
    <location>
        <begin position="57"/>
        <end position="76"/>
    </location>
</feature>
<evidence type="ECO:0000256" key="4">
    <source>
        <dbReference type="ARBA" id="ARBA00022989"/>
    </source>
</evidence>
<feature type="transmembrane region" description="Helical" evidence="6">
    <location>
        <begin position="21"/>
        <end position="51"/>
    </location>
</feature>
<dbReference type="EMBL" id="CP010904">
    <property type="protein sequence ID" value="AKJ64253.1"/>
    <property type="molecule type" value="Genomic_DNA"/>
</dbReference>
<dbReference type="Pfam" id="PF03772">
    <property type="entry name" value="Competence"/>
    <property type="match status" value="1"/>
</dbReference>
<dbReference type="PANTHER" id="PTHR30619:SF1">
    <property type="entry name" value="RECOMBINATION PROTEIN 2"/>
    <property type="match status" value="1"/>
</dbReference>
<organism evidence="8 9">
    <name type="scientific">Kiritimatiella glycovorans</name>
    <dbReference type="NCBI Taxonomy" id="1307763"/>
    <lineage>
        <taxon>Bacteria</taxon>
        <taxon>Pseudomonadati</taxon>
        <taxon>Kiritimatiellota</taxon>
        <taxon>Kiritimatiellia</taxon>
        <taxon>Kiritimatiellales</taxon>
        <taxon>Kiritimatiellaceae</taxon>
        <taxon>Kiritimatiella</taxon>
    </lineage>
</organism>
<feature type="transmembrane region" description="Helical" evidence="6">
    <location>
        <begin position="233"/>
        <end position="266"/>
    </location>
</feature>
<keyword evidence="5 6" id="KW-0472">Membrane</keyword>
<evidence type="ECO:0000259" key="7">
    <source>
        <dbReference type="Pfam" id="PF03772"/>
    </source>
</evidence>
<dbReference type="STRING" id="1307763.L21SP4_00994"/>
<dbReference type="InterPro" id="IPR052159">
    <property type="entry name" value="Competence_DNA_uptake"/>
</dbReference>
<evidence type="ECO:0000256" key="2">
    <source>
        <dbReference type="ARBA" id="ARBA00022475"/>
    </source>
</evidence>
<feature type="transmembrane region" description="Helical" evidence="6">
    <location>
        <begin position="415"/>
        <end position="434"/>
    </location>
</feature>
<dbReference type="KEGG" id="vbl:L21SP4_00994"/>
<evidence type="ECO:0000256" key="5">
    <source>
        <dbReference type="ARBA" id="ARBA00023136"/>
    </source>
</evidence>
<reference evidence="8 9" key="2">
    <citation type="journal article" date="2016" name="ISME J.">
        <title>Characterization of the first cultured representative of Verrucomicrobia subdivision 5 indicates the proposal of a novel phylum.</title>
        <authorList>
            <person name="Spring S."/>
            <person name="Bunk B."/>
            <person name="Sproer C."/>
            <person name="Schumann P."/>
            <person name="Rohde M."/>
            <person name="Tindall B.J."/>
            <person name="Klenk H.P."/>
        </authorList>
    </citation>
    <scope>NUCLEOTIDE SEQUENCE [LARGE SCALE GENOMIC DNA]</scope>
    <source>
        <strain evidence="8 9">L21-Fru-AB</strain>
    </source>
</reference>
<reference evidence="9" key="1">
    <citation type="submission" date="2015-02" db="EMBL/GenBank/DDBJ databases">
        <title>Description and complete genome sequence of the first cultured representative of the subdivision 5 of the Verrucomicrobia phylum.</title>
        <authorList>
            <person name="Spring S."/>
            <person name="Bunk B."/>
            <person name="Sproer C."/>
            <person name="Klenk H.-P."/>
        </authorList>
    </citation>
    <scope>NUCLEOTIDE SEQUENCE [LARGE SCALE GENOMIC DNA]</scope>
    <source>
        <strain evidence="9">L21-Fru-AB</strain>
    </source>
</reference>
<evidence type="ECO:0000313" key="8">
    <source>
        <dbReference type="EMBL" id="AKJ64253.1"/>
    </source>
</evidence>
<dbReference type="RefSeq" id="WP_052881608.1">
    <property type="nucleotide sequence ID" value="NZ_CP010904.1"/>
</dbReference>
<dbReference type="GO" id="GO:0005886">
    <property type="term" value="C:plasma membrane"/>
    <property type="evidence" value="ECO:0007669"/>
    <property type="project" value="UniProtKB-SubCell"/>
</dbReference>
<gene>
    <name evidence="8" type="ORF">L21SP4_00994</name>
</gene>
<feature type="domain" description="ComEC/Rec2-related protein" evidence="7">
    <location>
        <begin position="134"/>
        <end position="403"/>
    </location>
</feature>
<dbReference type="InterPro" id="IPR004477">
    <property type="entry name" value="ComEC_N"/>
</dbReference>
<evidence type="ECO:0000256" key="3">
    <source>
        <dbReference type="ARBA" id="ARBA00022692"/>
    </source>
</evidence>
<dbReference type="PANTHER" id="PTHR30619">
    <property type="entry name" value="DNA INTERNALIZATION/COMPETENCE PROTEIN COMEC/REC2"/>
    <property type="match status" value="1"/>
</dbReference>
<feature type="transmembrane region" description="Helical" evidence="6">
    <location>
        <begin position="325"/>
        <end position="347"/>
    </location>
</feature>
<sequence length="435" mass="45928">MSRIVISNPTHHAVARRPLAGLTISFISGLWLASVLTVPICVCCVAGALLLLAALRLPAAAANAALALAVICVAMARGGMERENRPELLHGAYWSRGRRAEPGPPAAGIREGAAEILRLGLEPHHDEHVLLQALLLGKRDGLGRDRLRVYERTGTRHIFALSGLHTGLLSLLFITLLRSAGVGRKHWIFLLAPLLAGFLAVTGVRPSASRAALMALLYWGAPALRRRPDPWSAVALAAMIVLMVDPGQLGSPGFILSFVAVTGILACTGRLNEAFRRSGIADSFRYVPGAVTLLSVSLGAWIALAPFCAAFFGRLCPAAPLINTCILPVITLVVLAGVLSLTLGWFWPLWAEVYNHAAGVLIGAVDHLLARAAEMPGICCAVAPPSATDALLWYSGWGMALFASRPAVRRQGAGLVMLAVVATAIRGLLGRMAIA</sequence>
<dbReference type="AlphaFoldDB" id="A0A0G3ED55"/>
<protein>
    <submittedName>
        <fullName evidence="8">ComEC family competence protein</fullName>
    </submittedName>
</protein>